<dbReference type="Proteomes" id="UP001145114">
    <property type="component" value="Unassembled WGS sequence"/>
</dbReference>
<sequence>MPDSQGEDVSNKSGSDDDDDSDDDIDGPTALNTVYNLLKELMDLNWENRNKAEMLVTKFSELHNAVVGRSDTDIGNSNGGASDGESQ</sequence>
<dbReference type="EMBL" id="JAMZIH010008158">
    <property type="protein sequence ID" value="KAJ1672570.1"/>
    <property type="molecule type" value="Genomic_DNA"/>
</dbReference>
<feature type="non-terminal residue" evidence="1">
    <location>
        <position position="87"/>
    </location>
</feature>
<keyword evidence="2" id="KW-1185">Reference proteome</keyword>
<comment type="caution">
    <text evidence="1">The sequence shown here is derived from an EMBL/GenBank/DDBJ whole genome shotgun (WGS) entry which is preliminary data.</text>
</comment>
<evidence type="ECO:0000313" key="2">
    <source>
        <dbReference type="Proteomes" id="UP001145114"/>
    </source>
</evidence>
<gene>
    <name evidence="1" type="ORF">EV182_006921</name>
</gene>
<accession>A0ACC1H9F0</accession>
<proteinExistence type="predicted"/>
<evidence type="ECO:0000313" key="1">
    <source>
        <dbReference type="EMBL" id="KAJ1672570.1"/>
    </source>
</evidence>
<protein>
    <submittedName>
        <fullName evidence="1">Uncharacterized protein</fullName>
    </submittedName>
</protein>
<organism evidence="1 2">
    <name type="scientific">Spiromyces aspiralis</name>
    <dbReference type="NCBI Taxonomy" id="68401"/>
    <lineage>
        <taxon>Eukaryota</taxon>
        <taxon>Fungi</taxon>
        <taxon>Fungi incertae sedis</taxon>
        <taxon>Zoopagomycota</taxon>
        <taxon>Kickxellomycotina</taxon>
        <taxon>Kickxellomycetes</taxon>
        <taxon>Kickxellales</taxon>
        <taxon>Kickxellaceae</taxon>
        <taxon>Spiromyces</taxon>
    </lineage>
</organism>
<name>A0ACC1H9F0_9FUNG</name>
<reference evidence="1" key="1">
    <citation type="submission" date="2022-06" db="EMBL/GenBank/DDBJ databases">
        <title>Phylogenomic reconstructions and comparative analyses of Kickxellomycotina fungi.</title>
        <authorList>
            <person name="Reynolds N.K."/>
            <person name="Stajich J.E."/>
            <person name="Barry K."/>
            <person name="Grigoriev I.V."/>
            <person name="Crous P."/>
            <person name="Smith M.E."/>
        </authorList>
    </citation>
    <scope>NUCLEOTIDE SEQUENCE</scope>
    <source>
        <strain evidence="1">RSA 2271</strain>
    </source>
</reference>